<evidence type="ECO:0000313" key="9">
    <source>
        <dbReference type="Proteomes" id="UP001462502"/>
    </source>
</evidence>
<keyword evidence="4 6" id="KW-1133">Transmembrane helix</keyword>
<dbReference type="InterPro" id="IPR010432">
    <property type="entry name" value="RDD"/>
</dbReference>
<keyword evidence="9" id="KW-1185">Reference proteome</keyword>
<gene>
    <name evidence="8" type="ORF">ABI908_18275</name>
</gene>
<dbReference type="InterPro" id="IPR051791">
    <property type="entry name" value="Pra-immunoreactive"/>
</dbReference>
<comment type="subcellular location">
    <subcellularLocation>
        <location evidence="1">Cell membrane</location>
        <topology evidence="1">Multi-pass membrane protein</topology>
    </subcellularLocation>
</comment>
<evidence type="ECO:0000256" key="3">
    <source>
        <dbReference type="ARBA" id="ARBA00022692"/>
    </source>
</evidence>
<name>A0ABV0IXP1_9NEIS</name>
<feature type="domain" description="RDD" evidence="7">
    <location>
        <begin position="15"/>
        <end position="148"/>
    </location>
</feature>
<feature type="transmembrane region" description="Helical" evidence="6">
    <location>
        <begin position="116"/>
        <end position="135"/>
    </location>
</feature>
<dbReference type="RefSeq" id="WP_232538596.1">
    <property type="nucleotide sequence ID" value="NZ_CP029495.1"/>
</dbReference>
<dbReference type="PANTHER" id="PTHR36115:SF4">
    <property type="entry name" value="MEMBRANE PROTEIN"/>
    <property type="match status" value="1"/>
</dbReference>
<dbReference type="Proteomes" id="UP001462502">
    <property type="component" value="Unassembled WGS sequence"/>
</dbReference>
<reference evidence="8 9" key="1">
    <citation type="submission" date="2024-05" db="EMBL/GenBank/DDBJ databases">
        <authorList>
            <person name="De Oliveira J.P."/>
            <person name="Noriler S.A."/>
            <person name="De Oliveira A.G."/>
            <person name="Sipoli D.S."/>
        </authorList>
    </citation>
    <scope>NUCLEOTIDE SEQUENCE [LARGE SCALE GENOMIC DNA]</scope>
    <source>
        <strain evidence="8 9">LABIM192</strain>
    </source>
</reference>
<evidence type="ECO:0000256" key="6">
    <source>
        <dbReference type="SAM" id="Phobius"/>
    </source>
</evidence>
<evidence type="ECO:0000256" key="2">
    <source>
        <dbReference type="ARBA" id="ARBA00022475"/>
    </source>
</evidence>
<dbReference type="Pfam" id="PF06271">
    <property type="entry name" value="RDD"/>
    <property type="match status" value="1"/>
</dbReference>
<keyword evidence="2" id="KW-1003">Cell membrane</keyword>
<feature type="transmembrane region" description="Helical" evidence="6">
    <location>
        <begin position="55"/>
        <end position="83"/>
    </location>
</feature>
<evidence type="ECO:0000256" key="1">
    <source>
        <dbReference type="ARBA" id="ARBA00004651"/>
    </source>
</evidence>
<accession>A0ABV0IXP1</accession>
<organism evidence="8 9">
    <name type="scientific">Chromobacterium phragmitis</name>
    <dbReference type="NCBI Taxonomy" id="2202141"/>
    <lineage>
        <taxon>Bacteria</taxon>
        <taxon>Pseudomonadati</taxon>
        <taxon>Pseudomonadota</taxon>
        <taxon>Betaproteobacteria</taxon>
        <taxon>Neisseriales</taxon>
        <taxon>Chromobacteriaceae</taxon>
        <taxon>Chromobacterium</taxon>
    </lineage>
</organism>
<sequence>MMADSPQIHEEALEYVGFWARVLASLADTVLILIASAPLWWWLDKPSAATADLSLAGILGAGTFAELLVNYLLPAVVVILFWVHKSSTPGKMMLGARVVDAESGLPPTPGQATLRYLGYFAAMLPAFVGILWVGLDARKQGWHDKLAGTVVVRRKAPPVSFPRQP</sequence>
<evidence type="ECO:0000313" key="8">
    <source>
        <dbReference type="EMBL" id="MEO9386047.1"/>
    </source>
</evidence>
<dbReference type="EMBL" id="JBDXMI010000001">
    <property type="protein sequence ID" value="MEO9386047.1"/>
    <property type="molecule type" value="Genomic_DNA"/>
</dbReference>
<dbReference type="PANTHER" id="PTHR36115">
    <property type="entry name" value="PROLINE-RICH ANTIGEN HOMOLOG-RELATED"/>
    <property type="match status" value="1"/>
</dbReference>
<proteinExistence type="predicted"/>
<evidence type="ECO:0000259" key="7">
    <source>
        <dbReference type="Pfam" id="PF06271"/>
    </source>
</evidence>
<evidence type="ECO:0000256" key="5">
    <source>
        <dbReference type="ARBA" id="ARBA00023136"/>
    </source>
</evidence>
<feature type="transmembrane region" description="Helical" evidence="6">
    <location>
        <begin position="20"/>
        <end position="43"/>
    </location>
</feature>
<evidence type="ECO:0000256" key="4">
    <source>
        <dbReference type="ARBA" id="ARBA00022989"/>
    </source>
</evidence>
<comment type="caution">
    <text evidence="8">The sequence shown here is derived from an EMBL/GenBank/DDBJ whole genome shotgun (WGS) entry which is preliminary data.</text>
</comment>
<protein>
    <submittedName>
        <fullName evidence="8">RDD family protein</fullName>
    </submittedName>
</protein>
<keyword evidence="5 6" id="KW-0472">Membrane</keyword>
<keyword evidence="3 6" id="KW-0812">Transmembrane</keyword>